<dbReference type="PROSITE" id="PS50268">
    <property type="entry name" value="CADHERIN_2"/>
    <property type="match status" value="12"/>
</dbReference>
<evidence type="ECO:0000256" key="10">
    <source>
        <dbReference type="ARBA" id="ARBA00023157"/>
    </source>
</evidence>
<protein>
    <recommendedName>
        <fullName evidence="15">Cadherin domain-containing protein</fullName>
    </recommendedName>
</protein>
<reference evidence="16" key="1">
    <citation type="submission" date="2007-04" db="EMBL/GenBank/DDBJ databases">
        <title>Annotation of Pediculus humanus corporis strain USDA.</title>
        <authorList>
            <person name="Kirkness E."/>
            <person name="Hannick L."/>
            <person name="Hass B."/>
            <person name="Bruggner R."/>
            <person name="Lawson D."/>
            <person name="Bidwell S."/>
            <person name="Joardar V."/>
            <person name="Caler E."/>
            <person name="Walenz B."/>
            <person name="Inman J."/>
            <person name="Schobel S."/>
            <person name="Galinsky K."/>
            <person name="Amedeo P."/>
            <person name="Strausberg R."/>
        </authorList>
    </citation>
    <scope>NUCLEOTIDE SEQUENCE</scope>
    <source>
        <strain evidence="16">USDA</strain>
    </source>
</reference>
<reference evidence="16" key="2">
    <citation type="submission" date="2007-04" db="EMBL/GenBank/DDBJ databases">
        <title>The genome of the human body louse.</title>
        <authorList>
            <consortium name="The Human Body Louse Genome Consortium"/>
            <person name="Kirkness E."/>
            <person name="Walenz B."/>
            <person name="Hass B."/>
            <person name="Bruggner R."/>
            <person name="Strausberg R."/>
        </authorList>
    </citation>
    <scope>NUCLEOTIDE SEQUENCE</scope>
    <source>
        <strain evidence="16">USDA</strain>
    </source>
</reference>
<keyword evidence="3 14" id="KW-0812">Transmembrane</keyword>
<accession>E0VGM0</accession>
<keyword evidence="2" id="KW-0245">EGF-like domain</keyword>
<evidence type="ECO:0000256" key="7">
    <source>
        <dbReference type="ARBA" id="ARBA00022889"/>
    </source>
</evidence>
<feature type="domain" description="Cadherin" evidence="15">
    <location>
        <begin position="939"/>
        <end position="1050"/>
    </location>
</feature>
<dbReference type="InterPro" id="IPR002126">
    <property type="entry name" value="Cadherin-like_dom"/>
</dbReference>
<keyword evidence="6 12" id="KW-0106">Calcium</keyword>
<dbReference type="VEuPathDB" id="VectorBase:PHUM189310"/>
<evidence type="ECO:0000259" key="15">
    <source>
        <dbReference type="PROSITE" id="PS50268"/>
    </source>
</evidence>
<dbReference type="SMART" id="SM00112">
    <property type="entry name" value="CA"/>
    <property type="match status" value="12"/>
</dbReference>
<dbReference type="EnsemblMetazoa" id="PHUM189310-RA">
    <property type="protein sequence ID" value="PHUM189310-PA"/>
    <property type="gene ID" value="PHUM189310"/>
</dbReference>
<evidence type="ECO:0000313" key="16">
    <source>
        <dbReference type="EMBL" id="EEB12526.1"/>
    </source>
</evidence>
<feature type="domain" description="Cadherin" evidence="15">
    <location>
        <begin position="247"/>
        <end position="335"/>
    </location>
</feature>
<feature type="domain" description="Cadherin" evidence="15">
    <location>
        <begin position="566"/>
        <end position="668"/>
    </location>
</feature>
<evidence type="ECO:0000256" key="1">
    <source>
        <dbReference type="ARBA" id="ARBA00004167"/>
    </source>
</evidence>
<feature type="region of interest" description="Disordered" evidence="13">
    <location>
        <begin position="1738"/>
        <end position="1761"/>
    </location>
</feature>
<evidence type="ECO:0000256" key="4">
    <source>
        <dbReference type="ARBA" id="ARBA00022729"/>
    </source>
</evidence>
<dbReference type="InterPro" id="IPR020894">
    <property type="entry name" value="Cadherin_CS"/>
</dbReference>
<dbReference type="GO" id="GO:0009653">
    <property type="term" value="P:anatomical structure morphogenesis"/>
    <property type="evidence" value="ECO:0007669"/>
    <property type="project" value="UniProtKB-ARBA"/>
</dbReference>
<feature type="domain" description="Cadherin" evidence="15">
    <location>
        <begin position="108"/>
        <end position="217"/>
    </location>
</feature>
<feature type="compositionally biased region" description="Gly residues" evidence="13">
    <location>
        <begin position="1784"/>
        <end position="1793"/>
    </location>
</feature>
<evidence type="ECO:0000313" key="17">
    <source>
        <dbReference type="EnsemblMetazoa" id="PHUM189310-PA"/>
    </source>
</evidence>
<dbReference type="GO" id="GO:0005509">
    <property type="term" value="F:calcium ion binding"/>
    <property type="evidence" value="ECO:0007669"/>
    <property type="project" value="UniProtKB-UniRule"/>
</dbReference>
<dbReference type="PROSITE" id="PS00232">
    <property type="entry name" value="CADHERIN_1"/>
    <property type="match status" value="7"/>
</dbReference>
<dbReference type="GO" id="GO:0007156">
    <property type="term" value="P:homophilic cell adhesion via plasma membrane adhesion molecules"/>
    <property type="evidence" value="ECO:0007669"/>
    <property type="project" value="InterPro"/>
</dbReference>
<evidence type="ECO:0000313" key="18">
    <source>
        <dbReference type="Proteomes" id="UP000009046"/>
    </source>
</evidence>
<dbReference type="GO" id="GO:0060429">
    <property type="term" value="P:epithelium development"/>
    <property type="evidence" value="ECO:0007669"/>
    <property type="project" value="UniProtKB-ARBA"/>
</dbReference>
<keyword evidence="11" id="KW-0325">Glycoprotein</keyword>
<organism>
    <name type="scientific">Pediculus humanus subsp. corporis</name>
    <name type="common">Body louse</name>
    <dbReference type="NCBI Taxonomy" id="121224"/>
    <lineage>
        <taxon>Eukaryota</taxon>
        <taxon>Metazoa</taxon>
        <taxon>Ecdysozoa</taxon>
        <taxon>Arthropoda</taxon>
        <taxon>Hexapoda</taxon>
        <taxon>Insecta</taxon>
        <taxon>Pterygota</taxon>
        <taxon>Neoptera</taxon>
        <taxon>Paraneoptera</taxon>
        <taxon>Psocodea</taxon>
        <taxon>Troctomorpha</taxon>
        <taxon>Phthiraptera</taxon>
        <taxon>Anoplura</taxon>
        <taxon>Pediculidae</taxon>
        <taxon>Pediculus</taxon>
    </lineage>
</organism>
<comment type="subcellular location">
    <subcellularLocation>
        <location evidence="1">Membrane</location>
        <topology evidence="1">Single-pass membrane protein</topology>
    </subcellularLocation>
</comment>
<dbReference type="RefSeq" id="XP_002425264.1">
    <property type="nucleotide sequence ID" value="XM_002425219.1"/>
</dbReference>
<dbReference type="InterPro" id="IPR015919">
    <property type="entry name" value="Cadherin-like_sf"/>
</dbReference>
<dbReference type="OMA" id="NCAVGTE"/>
<feature type="domain" description="Cadherin" evidence="15">
    <location>
        <begin position="1301"/>
        <end position="1420"/>
    </location>
</feature>
<evidence type="ECO:0000256" key="2">
    <source>
        <dbReference type="ARBA" id="ARBA00022536"/>
    </source>
</evidence>
<dbReference type="FunFam" id="2.60.40.60:FF:000104">
    <property type="entry name" value="cadherin-23 isoform X1"/>
    <property type="match status" value="1"/>
</dbReference>
<evidence type="ECO:0000256" key="12">
    <source>
        <dbReference type="PROSITE-ProRule" id="PRU00043"/>
    </source>
</evidence>
<dbReference type="FunCoup" id="E0VGM0">
    <property type="interactions" value="14"/>
</dbReference>
<dbReference type="PRINTS" id="PR00205">
    <property type="entry name" value="CADHERIN"/>
</dbReference>
<dbReference type="CTD" id="8240151"/>
<dbReference type="InterPro" id="IPR056989">
    <property type="entry name" value="PCDH15_12th_dom"/>
</dbReference>
<evidence type="ECO:0000256" key="5">
    <source>
        <dbReference type="ARBA" id="ARBA00022737"/>
    </source>
</evidence>
<evidence type="ECO:0000256" key="3">
    <source>
        <dbReference type="ARBA" id="ARBA00022692"/>
    </source>
</evidence>
<feature type="domain" description="Cadherin" evidence="15">
    <location>
        <begin position="781"/>
        <end position="889"/>
    </location>
</feature>
<dbReference type="FunFam" id="2.60.40.60:FF:000024">
    <property type="entry name" value="FAT atypical cadherin 3"/>
    <property type="match status" value="1"/>
</dbReference>
<evidence type="ECO:0000256" key="14">
    <source>
        <dbReference type="SAM" id="Phobius"/>
    </source>
</evidence>
<evidence type="ECO:0000256" key="13">
    <source>
        <dbReference type="SAM" id="MobiDB-lite"/>
    </source>
</evidence>
<keyword evidence="7" id="KW-0130">Cell adhesion</keyword>
<evidence type="ECO:0000256" key="6">
    <source>
        <dbReference type="ARBA" id="ARBA00022837"/>
    </source>
</evidence>
<dbReference type="KEGG" id="phu:Phum_PHUM189310"/>
<dbReference type="Gene3D" id="2.60.40.60">
    <property type="entry name" value="Cadherins"/>
    <property type="match status" value="13"/>
</dbReference>
<feature type="domain" description="Cadherin" evidence="15">
    <location>
        <begin position="709"/>
        <end position="780"/>
    </location>
</feature>
<dbReference type="EMBL" id="DS235150">
    <property type="protein sequence ID" value="EEB12526.1"/>
    <property type="molecule type" value="Genomic_DNA"/>
</dbReference>
<dbReference type="Pfam" id="PF23206">
    <property type="entry name" value="PCDH15_12th"/>
    <property type="match status" value="1"/>
</dbReference>
<evidence type="ECO:0000256" key="9">
    <source>
        <dbReference type="ARBA" id="ARBA00023136"/>
    </source>
</evidence>
<dbReference type="CDD" id="cd11304">
    <property type="entry name" value="Cadherin_repeat"/>
    <property type="match status" value="13"/>
</dbReference>
<feature type="domain" description="Cadherin" evidence="15">
    <location>
        <begin position="336"/>
        <end position="448"/>
    </location>
</feature>
<proteinExistence type="predicted"/>
<feature type="domain" description="Cadherin" evidence="15">
    <location>
        <begin position="1188"/>
        <end position="1300"/>
    </location>
</feature>
<keyword evidence="5" id="KW-0677">Repeat</keyword>
<dbReference type="GeneID" id="8240151"/>
<evidence type="ECO:0000256" key="11">
    <source>
        <dbReference type="ARBA" id="ARBA00023180"/>
    </source>
</evidence>
<dbReference type="SUPFAM" id="SSF49313">
    <property type="entry name" value="Cadherin-like"/>
    <property type="match status" value="12"/>
</dbReference>
<dbReference type="FunFam" id="2.60.40.60:FF:000020">
    <property type="entry name" value="Dachsous cadherin-related 1b"/>
    <property type="match status" value="1"/>
</dbReference>
<keyword evidence="8 14" id="KW-1133">Transmembrane helix</keyword>
<dbReference type="Proteomes" id="UP000009046">
    <property type="component" value="Unassembled WGS sequence"/>
</dbReference>
<evidence type="ECO:0000256" key="8">
    <source>
        <dbReference type="ARBA" id="ARBA00022989"/>
    </source>
</evidence>
<dbReference type="PANTHER" id="PTHR24026">
    <property type="entry name" value="FAT ATYPICAL CADHERIN-RELATED"/>
    <property type="match status" value="1"/>
</dbReference>
<feature type="region of interest" description="Disordered" evidence="13">
    <location>
        <begin position="1773"/>
        <end position="1872"/>
    </location>
</feature>
<dbReference type="eggNOG" id="KOG3594">
    <property type="taxonomic scope" value="Eukaryota"/>
</dbReference>
<keyword evidence="4" id="KW-0732">Signal</keyword>
<feature type="compositionally biased region" description="Polar residues" evidence="13">
    <location>
        <begin position="1797"/>
        <end position="1811"/>
    </location>
</feature>
<dbReference type="GO" id="GO:0005886">
    <property type="term" value="C:plasma membrane"/>
    <property type="evidence" value="ECO:0007669"/>
    <property type="project" value="InterPro"/>
</dbReference>
<feature type="compositionally biased region" description="Basic and acidic residues" evidence="13">
    <location>
        <begin position="1828"/>
        <end position="1854"/>
    </location>
</feature>
<dbReference type="PANTHER" id="PTHR24026:SF129">
    <property type="entry name" value="CADHERIN-89D"/>
    <property type="match status" value="1"/>
</dbReference>
<feature type="transmembrane region" description="Helical" evidence="14">
    <location>
        <begin position="1642"/>
        <end position="1665"/>
    </location>
</feature>
<dbReference type="FunFam" id="2.60.40.60:FF:000266">
    <property type="entry name" value="Cadherin 23"/>
    <property type="match status" value="1"/>
</dbReference>
<sequence length="1882" mass="211638">MTFVRVTENTPIHETILTVDVYPRHNLTLLPVERLEDASYFGFREINTTTIGIILLRSLDDIVDNDNPQNVLKFKIACDYNNGLDTISTYMSVTVYVEDINDHAPRFLDVPYHVTVDELTPVGLTIFRGIRAIDRDKPNTPNSDVHYAIVGGNKEGKFSLESSHRPDLILRKPLDYDSGGTEYALKIMASDRGIPQRNTTTTLRIKVLDNDDLNPRFTREHYKTQILEFYPITGNKIHKEIRFKPPILAYDSDLEINTPVKYSITTGNDKGYFYIDPVNGTLFLEKEIDLEKESLLIGNTFNLQIQASQIDNPLKAGYARAEIKIIDINDNVPEFEVDLYNISIVENLPNGFSVLQVIATDKDQGENGEFVFQLEDKSKAFNIDPKSGWLTVRDQNILDREKQSSLSMKVYAIEKTPSVITDVNKKIKTAFVSVEVTLIDANDNNPTFLPSNLYEFNVPGDAKIGHIVGQVKTTDPDLGNNGRVTYNFQYPSKTNSNVSRKFDTFIIDSITGVIKVNEYPLEQGRYALFVEASDQPENPSERRFSLAVVTIEVLKTGENNFVPDFIGAPYEFWVGGDVPIGTSVGQIRVTEALEKHRVLYDLLHSYQDGVPFAVEETSGVISVVSELQRFDRFLYDFEALVTDEKKITLVTNLTIHVVDPEEYKQPIIRENSGPIELRVRENMPRALVGQIVRPYESPYTNKSAWWKSLRFVIANQPEVADKFAISSDGTIYTQRGLDREEREIYHLVIIVESTRTRKRTAKVYQVTVVVEDENDNPPVFEHNRYEGHILENSPGGTEVTLNHFIKANDADSNINSQFKITLYGEGSDIFILDQVTGRLFLRKNIAYGLDREEKQTYTLKVVAKDKGNLNSEVKLTVHVDDENDNPPKFLQMVVMQDEDIEIVDTNESKLKFRYASSDIEHELLQLDSDNSGSSLKPSVLLPPIISLSENVTVGTSIIKLLADDKDANSSITYKIIKEVVVPSNQIGDVNTQSKKHFLVDSNSGEVTIATKLFPETKYRLTVSAFDNGGYTDNVTLVIYVKDVNDHAPVFSESSYDFDLVEGVYSNHILGKVQSSDADYGDNANVTYTISYKAEEIQFPFRISETEGEIYVFGHIDREIKASYIFEVIASDNAKEEPKLTASVLVEVHITDINDNPPEFFHFDRLLELPRYQLEDLENSSEEGSEILLVPVYYATVQENTALGVPIIKISANDSDFPGNGNGLFLFDIIRKKNFPTFFEIDSKEGIVAVANKLDYEHIPIHNVTVIASDLGKPSLTSTALLIVSIIDVPEDDEDIREPIFDHKYYEVEVEENLFPPLELLTVNVSEKYRDLRVKYSIVPGLDSSEFNINPTNGTLSLLVKPDRETKAKYEIKIRVDKIKRARGMVSFIYPPPAEKMIGLANNEVKIIVRVKDVNDNAPKFKHHNVPIVAVVPKTASYGYEILKLEATDLDEGLNGEIRYFILGRGEDSQKFTIDPVTGQIRSIVSFMKDAGKVFGFDVKAVDRRGADDGRSSIANVFVYVLDNERQVVMIAKSKPTIVEKNINFITGTISNITGLEVGARKIEPHIRNDQDDGKTTDVYLYAINPSLNVLVDMESFHQIMKDKSNDIKRNLDSFRITDFAYTNEPLPAKPRSQKSTLSVLEITVVILGCVVFVGAMASAICIGCIERGKKRKRRKTYPAPEVGFTLAKAVVKPSHLFPTSGFHEGLCPGNVTDTYADLHSNKSTLHDSKRRFRHESIYYRSHRPGMQRRHSQMKPPLARSNSHFGRLETSLTSLHSSGKDSGITEGGGGGGVCPCGHSTSPSSGDSTNGSYEDSLKSLHQKDRKNKKKNLEEKKDNFCEKVFSKKNKTEFKDGRMTSLFAPPPPPPPPPLPHALLASLRNIR</sequence>
<reference evidence="17" key="3">
    <citation type="submission" date="2021-02" db="UniProtKB">
        <authorList>
            <consortium name="EnsemblMetazoa"/>
        </authorList>
    </citation>
    <scope>IDENTIFICATION</scope>
    <source>
        <strain evidence="17">USDA</strain>
    </source>
</reference>
<name>E0VGM0_PEDHC</name>
<keyword evidence="10" id="KW-1015">Disulfide bond</keyword>
<keyword evidence="9 14" id="KW-0472">Membrane</keyword>
<feature type="compositionally biased region" description="Pro residues" evidence="13">
    <location>
        <begin position="1860"/>
        <end position="1871"/>
    </location>
</feature>
<keyword evidence="18" id="KW-1185">Reference proteome</keyword>
<dbReference type="HOGENOM" id="CLU_001273_0_0_1"/>
<dbReference type="STRING" id="121224.E0VGM0"/>
<dbReference type="Pfam" id="PF00028">
    <property type="entry name" value="Cadherin"/>
    <property type="match status" value="10"/>
</dbReference>
<feature type="domain" description="Cadherin" evidence="15">
    <location>
        <begin position="1051"/>
        <end position="1159"/>
    </location>
</feature>
<feature type="domain" description="Cadherin" evidence="15">
    <location>
        <begin position="450"/>
        <end position="565"/>
    </location>
</feature>
<dbReference type="OrthoDB" id="6252479at2759"/>
<gene>
    <name evidence="17" type="primary">8240151</name>
    <name evidence="16" type="ORF">Phum_PHUM189310</name>
</gene>
<dbReference type="EMBL" id="AAZO01002197">
    <property type="status" value="NOT_ANNOTATED_CDS"/>
    <property type="molecule type" value="Genomic_DNA"/>
</dbReference>
<feature type="domain" description="Cadherin" evidence="15">
    <location>
        <begin position="1423"/>
        <end position="1537"/>
    </location>
</feature>
<dbReference type="InParanoid" id="E0VGM0"/>
<feature type="compositionally biased region" description="Basic residues" evidence="13">
    <location>
        <begin position="1740"/>
        <end position="1752"/>
    </location>
</feature>